<gene>
    <name evidence="4" type="ORF">SA2016_0088</name>
</gene>
<dbReference type="PANTHER" id="PTHR45688">
    <property type="match status" value="1"/>
</dbReference>
<dbReference type="PATRIC" id="fig|37927.3.peg.91"/>
<dbReference type="RefSeq" id="WP_066494224.1">
    <property type="nucleotide sequence ID" value="NZ_BJMO01000013.1"/>
</dbReference>
<dbReference type="InterPro" id="IPR005814">
    <property type="entry name" value="Aminotrans_3"/>
</dbReference>
<dbReference type="PIRSF" id="PIRSF000521">
    <property type="entry name" value="Transaminase_4ab_Lys_Orn"/>
    <property type="match status" value="1"/>
</dbReference>
<dbReference type="SUPFAM" id="SSF53383">
    <property type="entry name" value="PLP-dependent transferases"/>
    <property type="match status" value="1"/>
</dbReference>
<protein>
    <submittedName>
        <fullName evidence="4">Aminotransferase</fullName>
    </submittedName>
</protein>
<dbReference type="EMBL" id="CP014518">
    <property type="protein sequence ID" value="AMM30793.1"/>
    <property type="molecule type" value="Genomic_DNA"/>
</dbReference>
<evidence type="ECO:0000313" key="5">
    <source>
        <dbReference type="Proteomes" id="UP000070134"/>
    </source>
</evidence>
<dbReference type="Pfam" id="PF00202">
    <property type="entry name" value="Aminotran_3"/>
    <property type="match status" value="1"/>
</dbReference>
<comment type="similarity">
    <text evidence="1 3">Belongs to the class-III pyridoxal-phosphate-dependent aminotransferase family.</text>
</comment>
<dbReference type="InterPro" id="IPR049704">
    <property type="entry name" value="Aminotrans_3_PPA_site"/>
</dbReference>
<keyword evidence="4" id="KW-0032">Aminotransferase</keyword>
<dbReference type="KEGG" id="satk:SA2016_0088"/>
<dbReference type="InterPro" id="IPR015421">
    <property type="entry name" value="PyrdxlP-dep_Trfase_major"/>
</dbReference>
<evidence type="ECO:0000256" key="2">
    <source>
        <dbReference type="ARBA" id="ARBA00022898"/>
    </source>
</evidence>
<organism evidence="4 5">
    <name type="scientific">Sinomonas atrocyanea</name>
    <dbReference type="NCBI Taxonomy" id="37927"/>
    <lineage>
        <taxon>Bacteria</taxon>
        <taxon>Bacillati</taxon>
        <taxon>Actinomycetota</taxon>
        <taxon>Actinomycetes</taxon>
        <taxon>Micrococcales</taxon>
        <taxon>Micrococcaceae</taxon>
        <taxon>Sinomonas</taxon>
    </lineage>
</organism>
<dbReference type="OrthoDB" id="9801834at2"/>
<keyword evidence="2 3" id="KW-0663">Pyridoxal phosphate</keyword>
<dbReference type="GO" id="GO:0008483">
    <property type="term" value="F:transaminase activity"/>
    <property type="evidence" value="ECO:0007669"/>
    <property type="project" value="UniProtKB-KW"/>
</dbReference>
<evidence type="ECO:0000256" key="1">
    <source>
        <dbReference type="ARBA" id="ARBA00008954"/>
    </source>
</evidence>
<keyword evidence="4" id="KW-0808">Transferase</keyword>
<dbReference type="InterPro" id="IPR015422">
    <property type="entry name" value="PyrdxlP-dep_Trfase_small"/>
</dbReference>
<dbReference type="InterPro" id="IPR015424">
    <property type="entry name" value="PyrdxlP-dep_Trfase"/>
</dbReference>
<dbReference type="PANTHER" id="PTHR45688:SF13">
    <property type="entry name" value="ALANINE--GLYOXYLATE AMINOTRANSFERASE 2-LIKE"/>
    <property type="match status" value="1"/>
</dbReference>
<dbReference type="AlphaFoldDB" id="A0A126ZUM8"/>
<evidence type="ECO:0000313" key="4">
    <source>
        <dbReference type="EMBL" id="AMM30793.1"/>
    </source>
</evidence>
<reference evidence="4 5" key="1">
    <citation type="submission" date="2016-02" db="EMBL/GenBank/DDBJ databases">
        <title>Complete genome of Sinomonas atrocyanea KCTC 3377.</title>
        <authorList>
            <person name="Kim K.M."/>
        </authorList>
    </citation>
    <scope>NUCLEOTIDE SEQUENCE [LARGE SCALE GENOMIC DNA]</scope>
    <source>
        <strain evidence="4 5">KCTC 3377</strain>
    </source>
</reference>
<dbReference type="Proteomes" id="UP000070134">
    <property type="component" value="Chromosome"/>
</dbReference>
<dbReference type="STRING" id="37927.SA2016_0088"/>
<dbReference type="CDD" id="cd00610">
    <property type="entry name" value="OAT_like"/>
    <property type="match status" value="1"/>
</dbReference>
<evidence type="ECO:0000256" key="3">
    <source>
        <dbReference type="RuleBase" id="RU003560"/>
    </source>
</evidence>
<name>A0A126ZUM8_9MICC</name>
<proteinExistence type="inferred from homology"/>
<dbReference type="PROSITE" id="PS00600">
    <property type="entry name" value="AA_TRANSFER_CLASS_3"/>
    <property type="match status" value="1"/>
</dbReference>
<keyword evidence="5" id="KW-1185">Reference proteome</keyword>
<dbReference type="Gene3D" id="3.40.640.10">
    <property type="entry name" value="Type I PLP-dependent aspartate aminotransferase-like (Major domain)"/>
    <property type="match status" value="1"/>
</dbReference>
<dbReference type="GO" id="GO:0030170">
    <property type="term" value="F:pyridoxal phosphate binding"/>
    <property type="evidence" value="ECO:0007669"/>
    <property type="project" value="InterPro"/>
</dbReference>
<accession>A0A126ZUM8</accession>
<sequence>MTLETTAVQTTGAPPEHSLLERRGRTLGSHSPLFYTEPLEIVEGEGVWVHDAAGKTYLDVYNNVPHVGHSNAAVREAITAQLLKVNLHTRYLHSRVVEYAEKLLATFDEPLDRVFFTNSGSEANELALRIARQHTGNTGILISDHSYHGNTTSLAELTTALRVKEPLGPHVRTLTIPDAFGLTPAKEKRLLAQALAEVDAAISSLEQSGHGLSAILFDPIFSTEGLLKTPRGYIEAVAERVHAAGGLVIADEVQSGLGRIGAHMWGHQMYGTTPDLVTLGKPMGNGHPVGAAVTSAALMEEFGENNTYFNTFAGNPVSASAGLAVLQVMEDQNLLDNTRRLGRFINRELRALALDNPRIKSVRGSGLFFGLEIVRPTDSEPDPETTNAIVEDLRDRGVLIGRIGRHDNVLKMRPPLVFERHHAELMLDRVRLALEAQNAD</sequence>
<dbReference type="Gene3D" id="3.90.1150.10">
    <property type="entry name" value="Aspartate Aminotransferase, domain 1"/>
    <property type="match status" value="1"/>
</dbReference>